<sequence>PLIQIYNYSLNSVNISIPIQEEVIYFTVLGLINKAKSKKFRSHYRDLGFESITIKPPLDNIIFEEAEIGDPNRLHISLSSLTK</sequence>
<proteinExistence type="predicted"/>
<organism evidence="1 2">
    <name type="scientific">Gigaspora margarita</name>
    <dbReference type="NCBI Taxonomy" id="4874"/>
    <lineage>
        <taxon>Eukaryota</taxon>
        <taxon>Fungi</taxon>
        <taxon>Fungi incertae sedis</taxon>
        <taxon>Mucoromycota</taxon>
        <taxon>Glomeromycotina</taxon>
        <taxon>Glomeromycetes</taxon>
        <taxon>Diversisporales</taxon>
        <taxon>Gigasporaceae</taxon>
        <taxon>Gigaspora</taxon>
    </lineage>
</organism>
<accession>A0ABN7WRL0</accession>
<protein>
    <submittedName>
        <fullName evidence="1">42720_t:CDS:1</fullName>
    </submittedName>
</protein>
<dbReference type="EMBL" id="CAJVQB010059667">
    <property type="protein sequence ID" value="CAG8839071.1"/>
    <property type="molecule type" value="Genomic_DNA"/>
</dbReference>
<evidence type="ECO:0000313" key="1">
    <source>
        <dbReference type="EMBL" id="CAG8839071.1"/>
    </source>
</evidence>
<keyword evidence="2" id="KW-1185">Reference proteome</keyword>
<evidence type="ECO:0000313" key="2">
    <source>
        <dbReference type="Proteomes" id="UP000789901"/>
    </source>
</evidence>
<name>A0ABN7WRL0_GIGMA</name>
<reference evidence="1 2" key="1">
    <citation type="submission" date="2021-06" db="EMBL/GenBank/DDBJ databases">
        <authorList>
            <person name="Kallberg Y."/>
            <person name="Tangrot J."/>
            <person name="Rosling A."/>
        </authorList>
    </citation>
    <scope>NUCLEOTIDE SEQUENCE [LARGE SCALE GENOMIC DNA]</scope>
    <source>
        <strain evidence="1 2">120-4 pot B 10/14</strain>
    </source>
</reference>
<dbReference type="Proteomes" id="UP000789901">
    <property type="component" value="Unassembled WGS sequence"/>
</dbReference>
<comment type="caution">
    <text evidence="1">The sequence shown here is derived from an EMBL/GenBank/DDBJ whole genome shotgun (WGS) entry which is preliminary data.</text>
</comment>
<feature type="non-terminal residue" evidence="1">
    <location>
        <position position="1"/>
    </location>
</feature>
<gene>
    <name evidence="1" type="ORF">GMARGA_LOCUS34282</name>
</gene>